<dbReference type="EMBL" id="JBHRVV010000001">
    <property type="protein sequence ID" value="MFC3458609.1"/>
    <property type="molecule type" value="Genomic_DNA"/>
</dbReference>
<evidence type="ECO:0000313" key="2">
    <source>
        <dbReference type="Proteomes" id="UP001595665"/>
    </source>
</evidence>
<evidence type="ECO:0000313" key="1">
    <source>
        <dbReference type="EMBL" id="MFC3458609.1"/>
    </source>
</evidence>
<accession>A0ABV7PKX8</accession>
<reference evidence="2" key="1">
    <citation type="journal article" date="2019" name="Int. J. Syst. Evol. Microbiol.">
        <title>The Global Catalogue of Microorganisms (GCM) 10K type strain sequencing project: providing services to taxonomists for standard genome sequencing and annotation.</title>
        <authorList>
            <consortium name="The Broad Institute Genomics Platform"/>
            <consortium name="The Broad Institute Genome Sequencing Center for Infectious Disease"/>
            <person name="Wu L."/>
            <person name="Ma J."/>
        </authorList>
    </citation>
    <scope>NUCLEOTIDE SEQUENCE [LARGE SCALE GENOMIC DNA]</scope>
    <source>
        <strain evidence="2">CCM 7480</strain>
    </source>
</reference>
<gene>
    <name evidence="1" type="ORF">ACFOPH_10175</name>
</gene>
<proteinExistence type="predicted"/>
<keyword evidence="2" id="KW-1185">Reference proteome</keyword>
<name>A0ABV7PKX8_9BURK</name>
<protein>
    <submittedName>
        <fullName evidence="1">Uncharacterized protein</fullName>
    </submittedName>
</protein>
<comment type="caution">
    <text evidence="1">The sequence shown here is derived from an EMBL/GenBank/DDBJ whole genome shotgun (WGS) entry which is preliminary data.</text>
</comment>
<sequence length="194" mass="20232">MAKNIEYPGAHGARRLLQNGLLAMSMLASISPARATPAPPPLAPLLRQADMTVTVRLIEAKNGVISKFSTLCKVGGKIPVYADNGPPASFNPAKIEGCSMPRKGGNLEVSVWGAKAVSASRGAYATAGVDVIPPGAAPACAHHLCGPQPLADSRAEIRVSGTPERMQFSLHPNPASVLKARPSVWLEAEVEIVD</sequence>
<dbReference type="Proteomes" id="UP001595665">
    <property type="component" value="Unassembled WGS sequence"/>
</dbReference>
<dbReference type="RefSeq" id="WP_379735067.1">
    <property type="nucleotide sequence ID" value="NZ_JBHRVV010000001.1"/>
</dbReference>
<organism evidence="1 2">
    <name type="scientific">Massilia haematophila</name>
    <dbReference type="NCBI Taxonomy" id="457923"/>
    <lineage>
        <taxon>Bacteria</taxon>
        <taxon>Pseudomonadati</taxon>
        <taxon>Pseudomonadota</taxon>
        <taxon>Betaproteobacteria</taxon>
        <taxon>Burkholderiales</taxon>
        <taxon>Oxalobacteraceae</taxon>
        <taxon>Telluria group</taxon>
        <taxon>Massilia</taxon>
    </lineage>
</organism>